<dbReference type="EMBL" id="KV407454">
    <property type="protein sequence ID" value="KZF26744.1"/>
    <property type="molecule type" value="Genomic_DNA"/>
</dbReference>
<evidence type="ECO:0000313" key="2">
    <source>
        <dbReference type="EMBL" id="KZF26744.1"/>
    </source>
</evidence>
<proteinExistence type="predicted"/>
<dbReference type="GeneID" id="28894691"/>
<gene>
    <name evidence="2" type="ORF">L228DRAFT_17962</name>
</gene>
<evidence type="ECO:0000256" key="1">
    <source>
        <dbReference type="SAM" id="MobiDB-lite"/>
    </source>
</evidence>
<protein>
    <submittedName>
        <fullName evidence="2">Uncharacterized protein</fullName>
    </submittedName>
</protein>
<feature type="compositionally biased region" description="Basic and acidic residues" evidence="1">
    <location>
        <begin position="351"/>
        <end position="361"/>
    </location>
</feature>
<sequence length="520" mass="57266">MPFIPIHATIRRASICSFSCYDPARLLGLAQPSPISAVTFVRQFYSLRNPSPSCGMLAREVSRHKAASTPSQSLSQQLFPSSSPSSPQHAGNGQYSKRPTKQPTITGSISILNPTNSSVLNFSSQPTAQPMVQNKAPHRSIQTSRLADTLDRSDSFHDVPASRPVAKVETETNPLAQLHEAVYFDENDFVDDDELNLDDDDSINNLRPQQKAAEPMSKPPLPPVHNSQAPLHPSRPAAQSKNVITIDDDEPPPPPSSIPIPWSSSPLEHLTAQANKPLSMGNPERGYAGAQPSVSNMMISDRRPKPLARKSSDSDSPWGCKEVSDSVSRPSKRRSGTLEESNSDLLSGRSMPRESSHREALETSSVDAAGRPPKKRTIPWLGTGDQNEHMDGEAEHSMNTSKHQRVPLNKSRDEDLTKTPHMRQKNSDPVYAWEKTASAVKEEQKRLRQTNRKSTLTTKADEEFAPEQDENLQMPKKRGKNVVPAPIFLSDEQQRVLDMVVNKNKSVFYTGSAGKPLGAH</sequence>
<name>A0A165JXE5_XYLHT</name>
<feature type="compositionally biased region" description="Basic and acidic residues" evidence="1">
    <location>
        <begin position="386"/>
        <end position="396"/>
    </location>
</feature>
<dbReference type="STRING" id="1328760.A0A165JXE5"/>
<dbReference type="InParanoid" id="A0A165JXE5"/>
<evidence type="ECO:0000313" key="3">
    <source>
        <dbReference type="Proteomes" id="UP000076632"/>
    </source>
</evidence>
<dbReference type="OrthoDB" id="432234at2759"/>
<reference evidence="2 3" key="1">
    <citation type="journal article" date="2016" name="Fungal Biol.">
        <title>The genome of Xylona heveae provides a window into fungal endophytism.</title>
        <authorList>
            <person name="Gazis R."/>
            <person name="Kuo A."/>
            <person name="Riley R."/>
            <person name="LaButti K."/>
            <person name="Lipzen A."/>
            <person name="Lin J."/>
            <person name="Amirebrahimi M."/>
            <person name="Hesse C.N."/>
            <person name="Spatafora J.W."/>
            <person name="Henrissat B."/>
            <person name="Hainaut M."/>
            <person name="Grigoriev I.V."/>
            <person name="Hibbett D.S."/>
        </authorList>
    </citation>
    <scope>NUCLEOTIDE SEQUENCE [LARGE SCALE GENOMIC DNA]</scope>
    <source>
        <strain evidence="2 3">TC161</strain>
    </source>
</reference>
<feature type="compositionally biased region" description="Acidic residues" evidence="1">
    <location>
        <begin position="191"/>
        <end position="202"/>
    </location>
</feature>
<dbReference type="Proteomes" id="UP000076632">
    <property type="component" value="Unassembled WGS sequence"/>
</dbReference>
<organism evidence="2 3">
    <name type="scientific">Xylona heveae (strain CBS 132557 / TC161)</name>
    <dbReference type="NCBI Taxonomy" id="1328760"/>
    <lineage>
        <taxon>Eukaryota</taxon>
        <taxon>Fungi</taxon>
        <taxon>Dikarya</taxon>
        <taxon>Ascomycota</taxon>
        <taxon>Pezizomycotina</taxon>
        <taxon>Xylonomycetes</taxon>
        <taxon>Xylonales</taxon>
        <taxon>Xylonaceae</taxon>
        <taxon>Xylona</taxon>
    </lineage>
</organism>
<keyword evidence="3" id="KW-1185">Reference proteome</keyword>
<feature type="region of interest" description="Disordered" evidence="1">
    <location>
        <begin position="191"/>
        <end position="478"/>
    </location>
</feature>
<accession>A0A165JXE5</accession>
<feature type="region of interest" description="Disordered" evidence="1">
    <location>
        <begin position="61"/>
        <end position="110"/>
    </location>
</feature>
<dbReference type="AlphaFoldDB" id="A0A165JXE5"/>
<dbReference type="RefSeq" id="XP_018192299.1">
    <property type="nucleotide sequence ID" value="XM_018329554.1"/>
</dbReference>
<feature type="compositionally biased region" description="Polar residues" evidence="1">
    <location>
        <begin position="89"/>
        <end position="110"/>
    </location>
</feature>
<feature type="compositionally biased region" description="Low complexity" evidence="1">
    <location>
        <begin position="68"/>
        <end position="88"/>
    </location>
</feature>